<sequence length="538" mass="59814">MKRIICLAVVLLMIVFSIAGCTQEGQQQSSEPTETTTSSAEQQESEEQSNDEYEDELFAEAAQFLNNKDYVSAHEVAEKSTSGKCRDAVEYAIADAFSREMLYGVNVITEILNTVTAESNVINDTMLKAVANVPVLAEERVEPLYRITSEIPKDILPEEVHTNYDSYLQLLDLGKQILSTLPDCWNDSGEQTEYMTEWNAISATYSEMLTPTLDTTQYLNEGYTLPAEYRELLDANVFFNYGSGTSALKIDDDSSQATEGDFRNAVWGMSQDEVKQSETVELIDVNGVLGSGEFSNWEDDIVQRELDGSTDVYLYGAVTDNEGAENIISHVFYGFNTNGQLSNVRVYIGKDVGSYADAEEQKAIATQLYNTFTEKYGEPVSASDEKDSGAWQTDRSVVALNCQNNEERGWEGIWLQFISQTIDLSSSVEDSDVQEDKSTNKSTTVSQSNAVNRAKSYLDYTAFSRQGLIEQLEYEGFSNADATYGADHSGADWMEQAVKKAESYLEYSSFSRSGLIDQLEYEGFTHEQAVHGVNSVGL</sequence>
<keyword evidence="2" id="KW-0732">Signal</keyword>
<dbReference type="EMBL" id="CP117826">
    <property type="protein sequence ID" value="XCC62887.1"/>
    <property type="molecule type" value="Genomic_DNA"/>
</dbReference>
<evidence type="ECO:0000256" key="2">
    <source>
        <dbReference type="SAM" id="SignalP"/>
    </source>
</evidence>
<dbReference type="PROSITE" id="PS51257">
    <property type="entry name" value="PROKAR_LIPOPROTEIN"/>
    <property type="match status" value="1"/>
</dbReference>
<feature type="region of interest" description="Disordered" evidence="1">
    <location>
        <begin position="25"/>
        <end position="53"/>
    </location>
</feature>
<proteinExistence type="predicted"/>
<feature type="domain" description="Putative host cell surface-exposed lipoprotein Ltp-like HTH region" evidence="3">
    <location>
        <begin position="492"/>
        <end position="535"/>
    </location>
</feature>
<evidence type="ECO:0000313" key="4">
    <source>
        <dbReference type="EMBL" id="XCC62887.1"/>
    </source>
</evidence>
<feature type="compositionally biased region" description="Low complexity" evidence="1">
    <location>
        <begin position="25"/>
        <end position="42"/>
    </location>
</feature>
<dbReference type="AlphaFoldDB" id="A0AAU8AAP1"/>
<feature type="signal peptide" evidence="2">
    <location>
        <begin position="1"/>
        <end position="19"/>
    </location>
</feature>
<evidence type="ECO:0000256" key="1">
    <source>
        <dbReference type="SAM" id="MobiDB-lite"/>
    </source>
</evidence>
<dbReference type="Gene3D" id="1.10.10.10">
    <property type="entry name" value="Winged helix-like DNA-binding domain superfamily/Winged helix DNA-binding domain"/>
    <property type="match status" value="2"/>
</dbReference>
<dbReference type="InterPro" id="IPR036388">
    <property type="entry name" value="WH-like_DNA-bd_sf"/>
</dbReference>
<organism evidence="4">
    <name type="scientific">Christensenella massiliensis</name>
    <dbReference type="NCBI Taxonomy" id="1805714"/>
    <lineage>
        <taxon>Bacteria</taxon>
        <taxon>Bacillati</taxon>
        <taxon>Bacillota</taxon>
        <taxon>Clostridia</taxon>
        <taxon>Christensenellales</taxon>
        <taxon>Christensenellaceae</taxon>
        <taxon>Christensenella</taxon>
    </lineage>
</organism>
<feature type="compositionally biased region" description="Acidic residues" evidence="1">
    <location>
        <begin position="43"/>
        <end position="53"/>
    </location>
</feature>
<gene>
    <name evidence="4" type="ORF">PUP29_02910</name>
</gene>
<feature type="domain" description="Putative host cell surface-exposed lipoprotein Ltp-like HTH region" evidence="3">
    <location>
        <begin position="447"/>
        <end position="488"/>
    </location>
</feature>
<accession>A0AAU8AAP1</accession>
<keyword evidence="4" id="KW-0449">Lipoprotein</keyword>
<reference evidence="4" key="1">
    <citation type="submission" date="2023-02" db="EMBL/GenBank/DDBJ databases">
        <title>Gut commensal Christensenella minuta modulates host metabolism via a new class of secondary bile acids.</title>
        <authorList>
            <person name="Liu C."/>
        </authorList>
    </citation>
    <scope>NUCLEOTIDE SEQUENCE</scope>
    <source>
        <strain evidence="4">CA70</strain>
    </source>
</reference>
<name>A0AAU8AAP1_9FIRM</name>
<dbReference type="Pfam" id="PF07553">
    <property type="entry name" value="Lipoprotein_Ltp"/>
    <property type="match status" value="2"/>
</dbReference>
<feature type="chain" id="PRO_5043907991" evidence="2">
    <location>
        <begin position="20"/>
        <end position="538"/>
    </location>
</feature>
<dbReference type="RefSeq" id="WP_353423803.1">
    <property type="nucleotide sequence ID" value="NZ_CP117826.1"/>
</dbReference>
<dbReference type="InterPro" id="IPR011434">
    <property type="entry name" value="Ltp-like_HTH"/>
</dbReference>
<protein>
    <submittedName>
        <fullName evidence="4">Ltp family lipoprotein</fullName>
    </submittedName>
</protein>
<evidence type="ECO:0000259" key="3">
    <source>
        <dbReference type="Pfam" id="PF07553"/>
    </source>
</evidence>